<accession>A0AAW1HR93</accession>
<dbReference type="InterPro" id="IPR011990">
    <property type="entry name" value="TPR-like_helical_dom_sf"/>
</dbReference>
<keyword evidence="4" id="KW-1185">Reference proteome</keyword>
<dbReference type="PROSITE" id="PS50005">
    <property type="entry name" value="TPR"/>
    <property type="match status" value="2"/>
</dbReference>
<dbReference type="Proteomes" id="UP001443914">
    <property type="component" value="Unassembled WGS sequence"/>
</dbReference>
<dbReference type="CDD" id="cd02947">
    <property type="entry name" value="TRX_family"/>
    <property type="match status" value="1"/>
</dbReference>
<feature type="region of interest" description="Disordered" evidence="2">
    <location>
        <begin position="30"/>
        <end position="112"/>
    </location>
</feature>
<dbReference type="AlphaFoldDB" id="A0AAW1HR93"/>
<dbReference type="EMBL" id="JBDFQZ010000011">
    <property type="protein sequence ID" value="KAK9678625.1"/>
    <property type="molecule type" value="Genomic_DNA"/>
</dbReference>
<sequence>MSNVSSADKKSGCGFLNVVFGTKKFWPRRATSTGSLRGRNKGISSLNSPIKIPSAGHNSKRRRGSFDDLEARNGSQQSPYVHGGSKPPPKIPSVKEQQQIHQKNHGRKPSMNVKTVISSSRNNGVQIHVQSHGQNTCKTVPRESLGISGELEMMINEYQRNGKGGANLVRVSSGNVMVQSNLGNLRQAGGTTYAYNTKPASNTKQEYQMPGNSSYPSKNGMPQQNEGNVIEVNVSLCRALSCRMDPEELKIMGNEDYKNGRFADALALYERAIDLDPSQASYRSNKSAALTALGRLLEAVFECREAIRIQPQYHRAHHRLANLYLRLGEPEKAMYHFRQAGPEADPDMTHKAKAVVSHLKKSDDARKLKDWHTVLIESGNAISAGADSAPKIIASQAEAYLKLLRHQDADVTITNGPNFDVDQCTKFFGPAGNATLLVIRAQVDMAAGRFDAAVEAVQHAARLDPSNRDLGVVTRRVKAVSAARDHGNCLFKVERFSEACVAYGQGLEHEPYNSVLLCNRAACRFKLDQFEKAVEDCTAAVKVRPSYSKARLRRADCYAKLQKWEAAMRDYEILLQESLGDENVAKSLFEAQVNLKKQRGEDVSNMVYGNTVVKTESSEHFRDSTSWPGLSVAWFFKKPGDEKTQQLMEQLSKRYPTVIFVKVEVEDNHSLLKSEGISSLPAFKLYIKGLSVKSIPGEDHKSLECAIKECLLLTVAHT</sequence>
<evidence type="ECO:0000256" key="1">
    <source>
        <dbReference type="PROSITE-ProRule" id="PRU00339"/>
    </source>
</evidence>
<dbReference type="GO" id="GO:0005737">
    <property type="term" value="C:cytoplasm"/>
    <property type="evidence" value="ECO:0007669"/>
    <property type="project" value="TreeGrafter"/>
</dbReference>
<feature type="region of interest" description="Disordered" evidence="2">
    <location>
        <begin position="202"/>
        <end position="221"/>
    </location>
</feature>
<dbReference type="SUPFAM" id="SSF52833">
    <property type="entry name" value="Thioredoxin-like"/>
    <property type="match status" value="1"/>
</dbReference>
<gene>
    <name evidence="3" type="ORF">RND81_11G223900</name>
</gene>
<evidence type="ECO:0000256" key="2">
    <source>
        <dbReference type="SAM" id="MobiDB-lite"/>
    </source>
</evidence>
<comment type="caution">
    <text evidence="3">The sequence shown here is derived from an EMBL/GenBank/DDBJ whole genome shotgun (WGS) entry which is preliminary data.</text>
</comment>
<evidence type="ECO:0008006" key="5">
    <source>
        <dbReference type="Google" id="ProtNLM"/>
    </source>
</evidence>
<dbReference type="InterPro" id="IPR019734">
    <property type="entry name" value="TPR_rpt"/>
</dbReference>
<keyword evidence="1" id="KW-0802">TPR repeat</keyword>
<reference evidence="3" key="1">
    <citation type="submission" date="2024-03" db="EMBL/GenBank/DDBJ databases">
        <title>WGS assembly of Saponaria officinalis var. Norfolk2.</title>
        <authorList>
            <person name="Jenkins J."/>
            <person name="Shu S."/>
            <person name="Grimwood J."/>
            <person name="Barry K."/>
            <person name="Goodstein D."/>
            <person name="Schmutz J."/>
            <person name="Leebens-Mack J."/>
            <person name="Osbourn A."/>
        </authorList>
    </citation>
    <scope>NUCLEOTIDE SEQUENCE [LARGE SCALE GENOMIC DNA]</scope>
    <source>
        <strain evidence="3">JIC</strain>
    </source>
</reference>
<name>A0AAW1HR93_SAPOF</name>
<organism evidence="3 4">
    <name type="scientific">Saponaria officinalis</name>
    <name type="common">Common soapwort</name>
    <name type="synonym">Lychnis saponaria</name>
    <dbReference type="NCBI Taxonomy" id="3572"/>
    <lineage>
        <taxon>Eukaryota</taxon>
        <taxon>Viridiplantae</taxon>
        <taxon>Streptophyta</taxon>
        <taxon>Embryophyta</taxon>
        <taxon>Tracheophyta</taxon>
        <taxon>Spermatophyta</taxon>
        <taxon>Magnoliopsida</taxon>
        <taxon>eudicotyledons</taxon>
        <taxon>Gunneridae</taxon>
        <taxon>Pentapetalae</taxon>
        <taxon>Caryophyllales</taxon>
        <taxon>Caryophyllaceae</taxon>
        <taxon>Caryophylleae</taxon>
        <taxon>Saponaria</taxon>
    </lineage>
</organism>
<dbReference type="Pfam" id="PF13181">
    <property type="entry name" value="TPR_8"/>
    <property type="match status" value="1"/>
</dbReference>
<dbReference type="Gene3D" id="1.25.40.10">
    <property type="entry name" value="Tetratricopeptide repeat domain"/>
    <property type="match status" value="1"/>
</dbReference>
<dbReference type="PANTHER" id="PTHR46050">
    <property type="entry name" value="TPR REPEAT-CONTAINING THIOREDOXIN"/>
    <property type="match status" value="1"/>
</dbReference>
<feature type="repeat" description="TPR" evidence="1">
    <location>
        <begin position="434"/>
        <end position="467"/>
    </location>
</feature>
<dbReference type="InterPro" id="IPR036249">
    <property type="entry name" value="Thioredoxin-like_sf"/>
</dbReference>
<evidence type="ECO:0000313" key="4">
    <source>
        <dbReference type="Proteomes" id="UP001443914"/>
    </source>
</evidence>
<proteinExistence type="predicted"/>
<dbReference type="SUPFAM" id="SSF48452">
    <property type="entry name" value="TPR-like"/>
    <property type="match status" value="1"/>
</dbReference>
<dbReference type="Pfam" id="PF13432">
    <property type="entry name" value="TPR_16"/>
    <property type="match status" value="2"/>
</dbReference>
<protein>
    <recommendedName>
        <fullName evidence="5">Thioredoxin domain-containing protein</fullName>
    </recommendedName>
</protein>
<feature type="repeat" description="TPR" evidence="1">
    <location>
        <begin position="246"/>
        <end position="279"/>
    </location>
</feature>
<dbReference type="Gene3D" id="3.40.30.10">
    <property type="entry name" value="Glutaredoxin"/>
    <property type="match status" value="1"/>
</dbReference>
<dbReference type="SMART" id="SM00028">
    <property type="entry name" value="TPR"/>
    <property type="match status" value="7"/>
</dbReference>
<evidence type="ECO:0000313" key="3">
    <source>
        <dbReference type="EMBL" id="KAK9678625.1"/>
    </source>
</evidence>
<dbReference type="PANTHER" id="PTHR46050:SF7">
    <property type="entry name" value="TETRATRICOPEPTIDE REPEAT (TPR)-LIKE SUPERFAMILY PROTEIN"/>
    <property type="match status" value="1"/>
</dbReference>
<dbReference type="InterPro" id="IPR044534">
    <property type="entry name" value="TTL1-4"/>
</dbReference>